<dbReference type="AlphaFoldDB" id="A0A0L0FE05"/>
<accession>A0A0L0FE05</accession>
<feature type="compositionally biased region" description="Polar residues" evidence="1">
    <location>
        <begin position="113"/>
        <end position="129"/>
    </location>
</feature>
<gene>
    <name evidence="2" type="ORF">SARC_12768</name>
</gene>
<organism evidence="2 3">
    <name type="scientific">Sphaeroforma arctica JP610</name>
    <dbReference type="NCBI Taxonomy" id="667725"/>
    <lineage>
        <taxon>Eukaryota</taxon>
        <taxon>Ichthyosporea</taxon>
        <taxon>Ichthyophonida</taxon>
        <taxon>Sphaeroforma</taxon>
    </lineage>
</organism>
<keyword evidence="3" id="KW-1185">Reference proteome</keyword>
<feature type="compositionally biased region" description="Polar residues" evidence="1">
    <location>
        <begin position="219"/>
        <end position="254"/>
    </location>
</feature>
<feature type="compositionally biased region" description="Basic and acidic residues" evidence="1">
    <location>
        <begin position="303"/>
        <end position="313"/>
    </location>
</feature>
<feature type="compositionally biased region" description="Polar residues" evidence="1">
    <location>
        <begin position="54"/>
        <end position="74"/>
    </location>
</feature>
<dbReference type="GeneID" id="25913272"/>
<feature type="compositionally biased region" description="Polar residues" evidence="1">
    <location>
        <begin position="362"/>
        <end position="397"/>
    </location>
</feature>
<evidence type="ECO:0000256" key="1">
    <source>
        <dbReference type="SAM" id="MobiDB-lite"/>
    </source>
</evidence>
<sequence length="409" mass="42795">MMDRIFPSFDLNRKPPMDDESGTSVARNTRQEERWERRRQSQVKQKPYFDSARDNTFTLNSSGSQSALNVTSPNAHPIPGPTPPIGNHTMSDMKAAAAAFYTSALPSIATGTELSQQHTPAQLNAQQQMHPGASGSGYAPQPYPAPNAPGLRTGPVQGQGQDGDNPLGLGAQQQQHQQQFVHTPGHSNHSTPGNFGQDTFGADSQADGAQGGAAIGSPYTHNLQGTPQPSMHTQQMSSLAYSRDNTGPPTSVSIGGSPAGQEVVSPVVMGTQNISSGHLDNAGSNVGALSEGGAGNNLGNSNHDNETNSRRASAESSNTTTQPNATMNHNQFAAPLYPGSAFPTIAPLQIMSQIAPAPANGNPPSTMQYSHIQPNPNQTTAQSQFTKAQSLSENGPSTDGGMKDIKGTI</sequence>
<feature type="compositionally biased region" description="Polar residues" evidence="1">
    <location>
        <begin position="314"/>
        <end position="326"/>
    </location>
</feature>
<feature type="compositionally biased region" description="Polar residues" evidence="1">
    <location>
        <begin position="270"/>
        <end position="284"/>
    </location>
</feature>
<dbReference type="EMBL" id="KQ244166">
    <property type="protein sequence ID" value="KNC74691.1"/>
    <property type="molecule type" value="Genomic_DNA"/>
</dbReference>
<protein>
    <submittedName>
        <fullName evidence="2">Uncharacterized protein</fullName>
    </submittedName>
</protein>
<proteinExistence type="predicted"/>
<name>A0A0L0FE05_9EUKA</name>
<feature type="compositionally biased region" description="Polar residues" evidence="1">
    <location>
        <begin position="185"/>
        <end position="197"/>
    </location>
</feature>
<evidence type="ECO:0000313" key="3">
    <source>
        <dbReference type="Proteomes" id="UP000054560"/>
    </source>
</evidence>
<dbReference type="Proteomes" id="UP000054560">
    <property type="component" value="Unassembled WGS sequence"/>
</dbReference>
<feature type="compositionally biased region" description="Basic and acidic residues" evidence="1">
    <location>
        <begin position="29"/>
        <end position="39"/>
    </location>
</feature>
<feature type="region of interest" description="Disordered" evidence="1">
    <location>
        <begin position="1"/>
        <end position="82"/>
    </location>
</feature>
<dbReference type="RefSeq" id="XP_014148593.1">
    <property type="nucleotide sequence ID" value="XM_014293118.1"/>
</dbReference>
<feature type="region of interest" description="Disordered" evidence="1">
    <location>
        <begin position="356"/>
        <end position="409"/>
    </location>
</feature>
<evidence type="ECO:0000313" key="2">
    <source>
        <dbReference type="EMBL" id="KNC74691.1"/>
    </source>
</evidence>
<feature type="region of interest" description="Disordered" evidence="1">
    <location>
        <begin position="113"/>
        <end position="326"/>
    </location>
</feature>
<reference evidence="2 3" key="1">
    <citation type="submission" date="2011-02" db="EMBL/GenBank/DDBJ databases">
        <title>The Genome Sequence of Sphaeroforma arctica JP610.</title>
        <authorList>
            <consortium name="The Broad Institute Genome Sequencing Platform"/>
            <person name="Russ C."/>
            <person name="Cuomo C."/>
            <person name="Young S.K."/>
            <person name="Zeng Q."/>
            <person name="Gargeya S."/>
            <person name="Alvarado L."/>
            <person name="Berlin A."/>
            <person name="Chapman S.B."/>
            <person name="Chen Z."/>
            <person name="Freedman E."/>
            <person name="Gellesch M."/>
            <person name="Goldberg J."/>
            <person name="Griggs A."/>
            <person name="Gujja S."/>
            <person name="Heilman E."/>
            <person name="Heiman D."/>
            <person name="Howarth C."/>
            <person name="Mehta T."/>
            <person name="Neiman D."/>
            <person name="Pearson M."/>
            <person name="Roberts A."/>
            <person name="Saif S."/>
            <person name="Shea T."/>
            <person name="Shenoy N."/>
            <person name="Sisk P."/>
            <person name="Stolte C."/>
            <person name="Sykes S."/>
            <person name="White J."/>
            <person name="Yandava C."/>
            <person name="Burger G."/>
            <person name="Gray M.W."/>
            <person name="Holland P.W.H."/>
            <person name="King N."/>
            <person name="Lang F.B.F."/>
            <person name="Roger A.J."/>
            <person name="Ruiz-Trillo I."/>
            <person name="Haas B."/>
            <person name="Nusbaum C."/>
            <person name="Birren B."/>
        </authorList>
    </citation>
    <scope>NUCLEOTIDE SEQUENCE [LARGE SCALE GENOMIC DNA]</scope>
    <source>
        <strain evidence="2 3">JP610</strain>
    </source>
</reference>